<dbReference type="EMBL" id="OV121136">
    <property type="protein sequence ID" value="CAH0557957.1"/>
    <property type="molecule type" value="Genomic_DNA"/>
</dbReference>
<protein>
    <submittedName>
        <fullName evidence="1">Uncharacterized protein</fullName>
    </submittedName>
</protein>
<dbReference type="AlphaFoldDB" id="A0A9P0B9N4"/>
<name>A0A9P0B9N4_BRAAE</name>
<accession>A0A9P0B9N4</accession>
<dbReference type="OrthoDB" id="6764310at2759"/>
<reference evidence="1" key="1">
    <citation type="submission" date="2021-12" db="EMBL/GenBank/DDBJ databases">
        <authorList>
            <person name="King R."/>
        </authorList>
    </citation>
    <scope>NUCLEOTIDE SEQUENCE</scope>
</reference>
<evidence type="ECO:0000313" key="2">
    <source>
        <dbReference type="Proteomes" id="UP001154078"/>
    </source>
</evidence>
<organism evidence="1 2">
    <name type="scientific">Brassicogethes aeneus</name>
    <name type="common">Rape pollen beetle</name>
    <name type="synonym">Meligethes aeneus</name>
    <dbReference type="NCBI Taxonomy" id="1431903"/>
    <lineage>
        <taxon>Eukaryota</taxon>
        <taxon>Metazoa</taxon>
        <taxon>Ecdysozoa</taxon>
        <taxon>Arthropoda</taxon>
        <taxon>Hexapoda</taxon>
        <taxon>Insecta</taxon>
        <taxon>Pterygota</taxon>
        <taxon>Neoptera</taxon>
        <taxon>Endopterygota</taxon>
        <taxon>Coleoptera</taxon>
        <taxon>Polyphaga</taxon>
        <taxon>Cucujiformia</taxon>
        <taxon>Nitidulidae</taxon>
        <taxon>Meligethinae</taxon>
        <taxon>Brassicogethes</taxon>
    </lineage>
</organism>
<proteinExistence type="predicted"/>
<dbReference type="Proteomes" id="UP001154078">
    <property type="component" value="Chromosome 5"/>
</dbReference>
<gene>
    <name evidence="1" type="ORF">MELIAE_LOCUS8542</name>
</gene>
<evidence type="ECO:0000313" key="1">
    <source>
        <dbReference type="EMBL" id="CAH0557957.1"/>
    </source>
</evidence>
<sequence length="320" mass="35785">MPDEKSTPVSNCKYCKNNVANAIAKCEICESVYHTSCALRIPGLVAVGKNNLVKCCVKVSEVKSPLVENDLDIIKEIIRAKEEIIKSKDEIITEIKAKELLLYQNIKLLEEKVAQRGQKLGNTAGPIMQHVKQVDQPTNNTTIDNQSKTAVITKTKQNVSNKEMNLGVLQAQTASKMKEIINLGTPDSDHNPESRQPAKTDNGADWKLVKHKRRYLVGKSDLSAGVTTVPKLTSLHVTRLAPGTQAETLKEFLKQKFPDVQCEEHSSKHPESYASMKVTIRQEQLKDAWKRESWPNGAFVSRFFHKKRMVSAQADPTKEA</sequence>
<keyword evidence="2" id="KW-1185">Reference proteome</keyword>